<evidence type="ECO:0000313" key="2">
    <source>
        <dbReference type="EMBL" id="AUB83919.1"/>
    </source>
</evidence>
<evidence type="ECO:0000313" key="3">
    <source>
        <dbReference type="Proteomes" id="UP000232638"/>
    </source>
</evidence>
<dbReference type="AlphaFoldDB" id="A0A2K8UEM9"/>
<reference evidence="2 3" key="1">
    <citation type="submission" date="2017-03" db="EMBL/GenBank/DDBJ databases">
        <title>Complete genome sequence of Candidatus 'Thiodictyon syntrophicum' sp. nov. strain Cad16T, a photolithoautotroph purple sulfur bacterium isolated from an alpine meromictic lake.</title>
        <authorList>
            <person name="Luedin S.M."/>
            <person name="Pothier J.F."/>
            <person name="Danza F."/>
            <person name="Storelli N."/>
            <person name="Wittwer M."/>
            <person name="Tonolla M."/>
        </authorList>
    </citation>
    <scope>NUCLEOTIDE SEQUENCE [LARGE SCALE GENOMIC DNA]</scope>
    <source>
        <strain evidence="2 3">Cad16T</strain>
    </source>
</reference>
<feature type="region of interest" description="Disordered" evidence="1">
    <location>
        <begin position="181"/>
        <end position="200"/>
    </location>
</feature>
<evidence type="ECO:0000256" key="1">
    <source>
        <dbReference type="SAM" id="MobiDB-lite"/>
    </source>
</evidence>
<dbReference type="EMBL" id="CP020370">
    <property type="protein sequence ID" value="AUB83919.1"/>
    <property type="molecule type" value="Genomic_DNA"/>
</dbReference>
<dbReference type="Proteomes" id="UP000232638">
    <property type="component" value="Chromosome"/>
</dbReference>
<organism evidence="2 3">
    <name type="scientific">Candidatus Thiodictyon syntrophicum</name>
    <dbReference type="NCBI Taxonomy" id="1166950"/>
    <lineage>
        <taxon>Bacteria</taxon>
        <taxon>Pseudomonadati</taxon>
        <taxon>Pseudomonadota</taxon>
        <taxon>Gammaproteobacteria</taxon>
        <taxon>Chromatiales</taxon>
        <taxon>Chromatiaceae</taxon>
        <taxon>Thiodictyon</taxon>
    </lineage>
</organism>
<protein>
    <submittedName>
        <fullName evidence="2">Uncharacterized protein</fullName>
    </submittedName>
</protein>
<proteinExistence type="predicted"/>
<accession>A0A2K8UEM9</accession>
<dbReference type="RefSeq" id="WP_100921595.1">
    <property type="nucleotide sequence ID" value="NZ_CP020370.1"/>
</dbReference>
<name>A0A2K8UEM9_9GAMM</name>
<dbReference type="PROSITE" id="PS51257">
    <property type="entry name" value="PROKAR_LIPOPROTEIN"/>
    <property type="match status" value="1"/>
</dbReference>
<dbReference type="OrthoDB" id="5771746at2"/>
<sequence>MHRPVLATAFLTLLLSGCGSFLPGHIGGIVTYVSPDDYAERLCAHVDLESYPSCVSHVLDYFEEPKAEDIPVTEVTSGPFAVAMDNQLYLGTYQGGLFRSNFRVTSGHKACRGAYSAYTGSRDAIYDVYCNDGRAGWAATIRDQSGSNGIGQLTLSDGTKGEIIFGYAALGRARPYPWGDVWRPRPGQTGPAPRSAFEVD</sequence>
<keyword evidence="3" id="KW-1185">Reference proteome</keyword>
<gene>
    <name evidence="2" type="ORF">THSYN_25295</name>
</gene>
<dbReference type="KEGG" id="tsy:THSYN_25295"/>